<dbReference type="AlphaFoldDB" id="A0A2R5EUH0"/>
<dbReference type="GO" id="GO:0006046">
    <property type="term" value="P:N-acetylglucosamine catabolic process"/>
    <property type="evidence" value="ECO:0007669"/>
    <property type="project" value="TreeGrafter"/>
</dbReference>
<dbReference type="PIRSF" id="PIRSF038994">
    <property type="entry name" value="NagA"/>
    <property type="match status" value="1"/>
</dbReference>
<keyword evidence="11" id="KW-1185">Reference proteome</keyword>
<feature type="binding site" evidence="8">
    <location>
        <position position="131"/>
    </location>
    <ligand>
        <name>Zn(2+)</name>
        <dbReference type="ChEBI" id="CHEBI:29105"/>
    </ligand>
</feature>
<feature type="binding site" evidence="7">
    <location>
        <position position="231"/>
    </location>
    <ligand>
        <name>substrate</name>
    </ligand>
</feature>
<reference evidence="10 11" key="1">
    <citation type="submission" date="2017-08" db="EMBL/GenBank/DDBJ databases">
        <title>Substantial Increase in Enzyme Production by Combined Drug-Resistance Mutations in Paenibacillus agaridevorans.</title>
        <authorList>
            <person name="Tanaka Y."/>
            <person name="Funane K."/>
            <person name="Hosaka T."/>
            <person name="Shiwa Y."/>
            <person name="Fujita N."/>
            <person name="Miyazaki T."/>
            <person name="Yoshikawa H."/>
            <person name="Murakami K."/>
            <person name="Kasahara K."/>
            <person name="Inaoka T."/>
            <person name="Hiraga Y."/>
            <person name="Ochi K."/>
        </authorList>
    </citation>
    <scope>NUCLEOTIDE SEQUENCE [LARGE SCALE GENOMIC DNA]</scope>
    <source>
        <strain evidence="10 11">T-3040</strain>
    </source>
</reference>
<dbReference type="Gene3D" id="3.20.20.140">
    <property type="entry name" value="Metal-dependent hydrolases"/>
    <property type="match status" value="1"/>
</dbReference>
<dbReference type="PANTHER" id="PTHR11113:SF14">
    <property type="entry name" value="N-ACETYLGLUCOSAMINE-6-PHOSPHATE DEACETYLASE"/>
    <property type="match status" value="1"/>
</dbReference>
<dbReference type="InterPro" id="IPR006680">
    <property type="entry name" value="Amidohydro-rel"/>
</dbReference>
<keyword evidence="3 5" id="KW-0378">Hydrolase</keyword>
<feature type="domain" description="Amidohydrolase-related" evidence="9">
    <location>
        <begin position="69"/>
        <end position="379"/>
    </location>
</feature>
<evidence type="ECO:0000313" key="11">
    <source>
        <dbReference type="Proteomes" id="UP000245202"/>
    </source>
</evidence>
<dbReference type="Pfam" id="PF01979">
    <property type="entry name" value="Amidohydro_1"/>
    <property type="match status" value="1"/>
</dbReference>
<gene>
    <name evidence="10" type="ORF">PAT3040_05065</name>
</gene>
<evidence type="ECO:0000256" key="7">
    <source>
        <dbReference type="PIRSR" id="PIRSR038994-2"/>
    </source>
</evidence>
<dbReference type="InterPro" id="IPR003764">
    <property type="entry name" value="GlcNAc_6-P_deAcase"/>
</dbReference>
<keyword evidence="2 8" id="KW-0479">Metal-binding</keyword>
<accession>A0A2R5EUH0</accession>
<feature type="binding site" evidence="8">
    <location>
        <position position="220"/>
    </location>
    <ligand>
        <name>Zn(2+)</name>
        <dbReference type="ChEBI" id="CHEBI:29105"/>
    </ligand>
</feature>
<dbReference type="RefSeq" id="WP_108994852.1">
    <property type="nucleotide sequence ID" value="NZ_BDQX01000315.1"/>
</dbReference>
<dbReference type="PANTHER" id="PTHR11113">
    <property type="entry name" value="N-ACETYLGLUCOSAMINE-6-PHOSPHATE DEACETYLASE"/>
    <property type="match status" value="1"/>
</dbReference>
<evidence type="ECO:0000256" key="5">
    <source>
        <dbReference type="PIRNR" id="PIRNR038994"/>
    </source>
</evidence>
<feature type="binding site" evidence="7">
    <location>
        <position position="255"/>
    </location>
    <ligand>
        <name>substrate</name>
    </ligand>
</feature>
<keyword evidence="4 5" id="KW-0119">Carbohydrate metabolism</keyword>
<sequence>MKWQGKLTTTGEAVQVEAEHGVITGMTPLAALSSPSAVDQQLLHQSLPWISAGWTDLQVNGFGGYDLNAERTTIEDVEGVTRTLHAKGVTTYLPTVITGSFERMHQAMSVIADYSRTNQYAAASISGIHMEGPYLSSEDGSRGAHPRFHTRDPDWEEFRRLQDAAEGRIRMVTLAPERAGAAAFIERLADSGVVVAIGHTAATAEQLNEAVRAGATLCTHLGNGSHPMLPRHPNYIWHQLADDRLWAAFIPDGHHLVPPVLKAMLRAKREKSILVSDTTQFGGMPPGEYSSLIGGKVVLHENGWLHTAANPDILAGSAASLDTGIANAIRYTDMELAEAVEAVTLRPAKVMRDEQAGRLQVGSPADLTLFDYDEQSGKILVRETVVSGASVFTG</sequence>
<evidence type="ECO:0000256" key="2">
    <source>
        <dbReference type="ARBA" id="ARBA00022723"/>
    </source>
</evidence>
<evidence type="ECO:0000259" key="9">
    <source>
        <dbReference type="Pfam" id="PF01979"/>
    </source>
</evidence>
<evidence type="ECO:0000313" key="10">
    <source>
        <dbReference type="EMBL" id="GBG10336.1"/>
    </source>
</evidence>
<feature type="binding site" evidence="7">
    <location>
        <begin position="223"/>
        <end position="224"/>
    </location>
    <ligand>
        <name>substrate</name>
    </ligand>
</feature>
<comment type="caution">
    <text evidence="10">The sequence shown here is derived from an EMBL/GenBank/DDBJ whole genome shotgun (WGS) entry which is preliminary data.</text>
</comment>
<dbReference type="Proteomes" id="UP000245202">
    <property type="component" value="Unassembled WGS sequence"/>
</dbReference>
<feature type="binding site" evidence="8">
    <location>
        <position position="199"/>
    </location>
    <ligand>
        <name>Zn(2+)</name>
        <dbReference type="ChEBI" id="CHEBI:29105"/>
    </ligand>
</feature>
<proteinExistence type="inferred from homology"/>
<feature type="binding site" evidence="7">
    <location>
        <position position="144"/>
    </location>
    <ligand>
        <name>substrate</name>
    </ligand>
</feature>
<protein>
    <submittedName>
        <fullName evidence="10">N-acetylglucosamine-6-phosphate deacetylase</fullName>
    </submittedName>
</protein>
<dbReference type="InterPro" id="IPR032466">
    <property type="entry name" value="Metal_Hydrolase"/>
</dbReference>
<name>A0A2R5EUH0_9BACL</name>
<evidence type="ECO:0000256" key="3">
    <source>
        <dbReference type="ARBA" id="ARBA00022801"/>
    </source>
</evidence>
<dbReference type="InterPro" id="IPR011059">
    <property type="entry name" value="Metal-dep_hydrolase_composite"/>
</dbReference>
<dbReference type="SUPFAM" id="SSF51556">
    <property type="entry name" value="Metallo-dependent hydrolases"/>
    <property type="match status" value="1"/>
</dbReference>
<dbReference type="GO" id="GO:0046872">
    <property type="term" value="F:metal ion binding"/>
    <property type="evidence" value="ECO:0007669"/>
    <property type="project" value="UniProtKB-KW"/>
</dbReference>
<evidence type="ECO:0000256" key="4">
    <source>
        <dbReference type="ARBA" id="ARBA00023277"/>
    </source>
</evidence>
<organism evidence="10 11">
    <name type="scientific">Paenibacillus agaridevorans</name>
    <dbReference type="NCBI Taxonomy" id="171404"/>
    <lineage>
        <taxon>Bacteria</taxon>
        <taxon>Bacillati</taxon>
        <taxon>Bacillota</taxon>
        <taxon>Bacilli</taxon>
        <taxon>Bacillales</taxon>
        <taxon>Paenibacillaceae</taxon>
        <taxon>Paenibacillus</taxon>
    </lineage>
</organism>
<feature type="binding site" evidence="7">
    <location>
        <begin position="314"/>
        <end position="316"/>
    </location>
    <ligand>
        <name>substrate</name>
    </ligand>
</feature>
<feature type="active site" description="Proton donor/acceptor" evidence="6">
    <location>
        <position position="277"/>
    </location>
</feature>
<dbReference type="Gene3D" id="2.30.40.10">
    <property type="entry name" value="Urease, subunit C, domain 1"/>
    <property type="match status" value="1"/>
</dbReference>
<dbReference type="EMBL" id="BDQX01000315">
    <property type="protein sequence ID" value="GBG10336.1"/>
    <property type="molecule type" value="Genomic_DNA"/>
</dbReference>
<evidence type="ECO:0000256" key="1">
    <source>
        <dbReference type="ARBA" id="ARBA00010716"/>
    </source>
</evidence>
<comment type="cofactor">
    <cofactor evidence="8">
        <name>a divalent metal cation</name>
        <dbReference type="ChEBI" id="CHEBI:60240"/>
    </cofactor>
    <text evidence="8">Binds 1 divalent metal cation per subunit.</text>
</comment>
<evidence type="ECO:0000256" key="6">
    <source>
        <dbReference type="PIRSR" id="PIRSR038994-1"/>
    </source>
</evidence>
<evidence type="ECO:0000256" key="8">
    <source>
        <dbReference type="PIRSR" id="PIRSR038994-3"/>
    </source>
</evidence>
<comment type="similarity">
    <text evidence="1 5">Belongs to the metallo-dependent hydrolases superfamily. NagA family.</text>
</comment>
<dbReference type="GO" id="GO:0008448">
    <property type="term" value="F:N-acetylglucosamine-6-phosphate deacetylase activity"/>
    <property type="evidence" value="ECO:0007669"/>
    <property type="project" value="InterPro"/>
</dbReference>